<name>A0A8S4N748_OWEFU</name>
<organism evidence="3 4">
    <name type="scientific">Owenia fusiformis</name>
    <name type="common">Polychaete worm</name>
    <dbReference type="NCBI Taxonomy" id="6347"/>
    <lineage>
        <taxon>Eukaryota</taxon>
        <taxon>Metazoa</taxon>
        <taxon>Spiralia</taxon>
        <taxon>Lophotrochozoa</taxon>
        <taxon>Annelida</taxon>
        <taxon>Polychaeta</taxon>
        <taxon>Sedentaria</taxon>
        <taxon>Canalipalpata</taxon>
        <taxon>Sabellida</taxon>
        <taxon>Oweniida</taxon>
        <taxon>Oweniidae</taxon>
        <taxon>Owenia</taxon>
    </lineage>
</organism>
<dbReference type="GO" id="GO:0035658">
    <property type="term" value="C:Mon1-Ccz1 complex"/>
    <property type="evidence" value="ECO:0007669"/>
    <property type="project" value="InterPro"/>
</dbReference>
<evidence type="ECO:0000259" key="2">
    <source>
        <dbReference type="Pfam" id="PF21029"/>
    </source>
</evidence>
<dbReference type="OrthoDB" id="26384at2759"/>
<evidence type="ECO:0000259" key="1">
    <source>
        <dbReference type="Pfam" id="PF07035"/>
    </source>
</evidence>
<evidence type="ECO:0008006" key="5">
    <source>
        <dbReference type="Google" id="ProtNLM"/>
    </source>
</evidence>
<dbReference type="InterPro" id="IPR049040">
    <property type="entry name" value="RMC1_N"/>
</dbReference>
<proteinExistence type="predicted"/>
<dbReference type="EMBL" id="CAIIXF020000001">
    <property type="protein sequence ID" value="CAH1776276.1"/>
    <property type="molecule type" value="Genomic_DNA"/>
</dbReference>
<gene>
    <name evidence="3" type="ORF">OFUS_LOCUS3466</name>
</gene>
<evidence type="ECO:0000313" key="3">
    <source>
        <dbReference type="EMBL" id="CAH1776276.1"/>
    </source>
</evidence>
<reference evidence="3" key="1">
    <citation type="submission" date="2022-03" db="EMBL/GenBank/DDBJ databases">
        <authorList>
            <person name="Martin C."/>
        </authorList>
    </citation>
    <scope>NUCLEOTIDE SEQUENCE</scope>
</reference>
<dbReference type="Pfam" id="PF07035">
    <property type="entry name" value="RMC1_C"/>
    <property type="match status" value="1"/>
</dbReference>
<dbReference type="GO" id="GO:0031902">
    <property type="term" value="C:late endosome membrane"/>
    <property type="evidence" value="ECO:0007669"/>
    <property type="project" value="TreeGrafter"/>
</dbReference>
<evidence type="ECO:0000313" key="4">
    <source>
        <dbReference type="Proteomes" id="UP000749559"/>
    </source>
</evidence>
<protein>
    <recommendedName>
        <fullName evidence="5">Mic1 domain-containing protein</fullName>
    </recommendedName>
</protein>
<feature type="domain" description="Regulator of MON1-CCZ1 complex N-terminal" evidence="2">
    <location>
        <begin position="29"/>
        <end position="148"/>
    </location>
</feature>
<dbReference type="AlphaFoldDB" id="A0A8S4N748"/>
<dbReference type="Proteomes" id="UP000749559">
    <property type="component" value="Unassembled WGS sequence"/>
</dbReference>
<dbReference type="InterPro" id="IPR009755">
    <property type="entry name" value="RMC1_C"/>
</dbReference>
<dbReference type="GO" id="GO:0005765">
    <property type="term" value="C:lysosomal membrane"/>
    <property type="evidence" value="ECO:0007669"/>
    <property type="project" value="TreeGrafter"/>
</dbReference>
<keyword evidence="4" id="KW-1185">Reference proteome</keyword>
<accession>A0A8S4N748</accession>
<sequence length="624" mass="71030">MEAEENENFYVQLNSSPIRFEPINTLINVFFDDSNRQVFAVRSGGAAGVVVKGPDDKTSLSFRMEDRGSVISIKFSYDMKVLAVQRSQKSVEFVNFTNGNIDTMEYSQTCKGKSTRIIGFNWTNINEVVFITDHGIEFYQVVPEKRSLKSLKTFSVSANWFVWLPESAVLLLSAGPYGNSIHPFHFRAGMVYKLPKFEIDIPVIPKPAKLCLLERDVFMANIYGQLYIVVVRHQAKAGAPGAEVVLYLLQKESPARKTDVLRLDMSGRFALHIVDNLVVVHHQASKTSMIFDIKLDGESDGYVTYHHPVLSPLPMKPSIIRPVDAPLGAELVECELYSQSWIVFQPNVVIDAKLGCLWYVQLKLEPLVTMIPDKCKLIDLLLLRRDCKMVILTVCKQMLTPGTQTNLSTIARIFDKLNKVYRQFLDIESQNQQMETFSSREPTATRVQHNPAVIDQSDMYTHVFSVFVDNKDIKHKFMVAVLIEYIRSLNQFQIPVQHYLYELVINTLVQHNCFYQLHQFLQYHVLSDSKPIACLLLSLESVYPPAHQLALDMLKRLSTANEEIIEVLLSKQQLLTAIRFVRSVGAVDQVSARKFLEAALVGQDKTAVYEIIQDLHQENTVINM</sequence>
<dbReference type="GO" id="GO:0010506">
    <property type="term" value="P:regulation of autophagy"/>
    <property type="evidence" value="ECO:0007669"/>
    <property type="project" value="InterPro"/>
</dbReference>
<dbReference type="PANTHER" id="PTHR12897">
    <property type="entry name" value="COLON CANCER-ASSOCIATED PROTEIN MIC1"/>
    <property type="match status" value="1"/>
</dbReference>
<comment type="caution">
    <text evidence="3">The sequence shown here is derived from an EMBL/GenBank/DDBJ whole genome shotgun (WGS) entry which is preliminary data.</text>
</comment>
<dbReference type="InterPro" id="IPR040371">
    <property type="entry name" value="RMC1"/>
</dbReference>
<feature type="domain" description="Mic1" evidence="1">
    <location>
        <begin position="384"/>
        <end position="620"/>
    </location>
</feature>
<dbReference type="PANTHER" id="PTHR12897:SF4">
    <property type="entry name" value="REGULATOR OF MON1-CCZ1 COMPLEX"/>
    <property type="match status" value="1"/>
</dbReference>
<dbReference type="Pfam" id="PF21029">
    <property type="entry name" value="RMC1_N"/>
    <property type="match status" value="1"/>
</dbReference>